<evidence type="ECO:0000256" key="1">
    <source>
        <dbReference type="SAM" id="MobiDB-lite"/>
    </source>
</evidence>
<gene>
    <name evidence="2" type="ORF">M427DRAFT_155355</name>
</gene>
<evidence type="ECO:0000313" key="3">
    <source>
        <dbReference type="Proteomes" id="UP000070544"/>
    </source>
</evidence>
<name>A0A139AFQ9_GONPJ</name>
<feature type="non-terminal residue" evidence="2">
    <location>
        <position position="1"/>
    </location>
</feature>
<accession>A0A139AFQ9</accession>
<feature type="region of interest" description="Disordered" evidence="1">
    <location>
        <begin position="489"/>
        <end position="518"/>
    </location>
</feature>
<keyword evidence="3" id="KW-1185">Reference proteome</keyword>
<dbReference type="AlphaFoldDB" id="A0A139AFQ9"/>
<dbReference type="EMBL" id="KQ965762">
    <property type="protein sequence ID" value="KXS15404.1"/>
    <property type="molecule type" value="Genomic_DNA"/>
</dbReference>
<feature type="region of interest" description="Disordered" evidence="1">
    <location>
        <begin position="550"/>
        <end position="577"/>
    </location>
</feature>
<sequence>MPENKSPSLSIPRSQLHTSLKALSGPTNALSSDWATLVSKRLLNPIAAPVTNGTTSGDRKRPRSLDAFQNSTALLERVPSLGVGMSQAVKDFLLLDANGRPAQNPFTRVTFPSGLTIGDMSSNAGALPNLFTALSVDKTNITMSVHDIHLVHQAKVALDNASKHKAGLRTVSVLELARSSVNERLEKQSAEFEKSLAGEVEPLWVPLKEFAVALQEWEARAKEWVEKTVPKALGADQPRTFDDFWTQNVDGKLKTDADSATLDNLFSAHVSSARSGFLSLSSTALSSLQNDIVSFFDSLPRGILPAGASSFRIPDVRTSFAALTSSVGADTLVEELNQLSTHYTSIVSATPNLPLKGRLERLSNKDYRKRWKKLEARASHVRKQIVDGVKRILAADGSLGKLLVSGIVDPFVRHAITKEELVVRSHYESLSSDVRAKELVSAKQSLLEDFTEGMVLGHNVVGRIIVDAFVKEAQRRGVAVASKPAVALKASRPKERASGEPKLDNSNRAAGVAPESARIDTAIEEDTSFDDRDIMDERANAVIEGGYENAVATPDQNPQPPPQLKPARGVSSGTNVAVSGTTTASQTAEHIAMIQSLMAERNQLHAQLQALPALRQDVLYLQQLASSLEQRLLLAESELGKERIIRKEFERLAGEREVALNEARARLKAVEARSAESAITNKNGRQPVWKAPGSGRPLTKGESLRCGKCFGKGHASAQCESICANCERPECQGNCGGW</sequence>
<dbReference type="OrthoDB" id="2158599at2759"/>
<proteinExistence type="predicted"/>
<feature type="compositionally biased region" description="Basic and acidic residues" evidence="1">
    <location>
        <begin position="492"/>
        <end position="505"/>
    </location>
</feature>
<evidence type="ECO:0000313" key="2">
    <source>
        <dbReference type="EMBL" id="KXS15404.1"/>
    </source>
</evidence>
<reference evidence="2 3" key="1">
    <citation type="journal article" date="2015" name="Genome Biol. Evol.">
        <title>Phylogenomic analyses indicate that early fungi evolved digesting cell walls of algal ancestors of land plants.</title>
        <authorList>
            <person name="Chang Y."/>
            <person name="Wang S."/>
            <person name="Sekimoto S."/>
            <person name="Aerts A.L."/>
            <person name="Choi C."/>
            <person name="Clum A."/>
            <person name="LaButti K.M."/>
            <person name="Lindquist E.A."/>
            <person name="Yee Ngan C."/>
            <person name="Ohm R.A."/>
            <person name="Salamov A.A."/>
            <person name="Grigoriev I.V."/>
            <person name="Spatafora J.W."/>
            <person name="Berbee M.L."/>
        </authorList>
    </citation>
    <scope>NUCLEOTIDE SEQUENCE [LARGE SCALE GENOMIC DNA]</scope>
    <source>
        <strain evidence="2 3">JEL478</strain>
    </source>
</reference>
<protein>
    <submittedName>
        <fullName evidence="2">Uncharacterized protein</fullName>
    </submittedName>
</protein>
<dbReference type="Proteomes" id="UP000070544">
    <property type="component" value="Unassembled WGS sequence"/>
</dbReference>
<organism evidence="2 3">
    <name type="scientific">Gonapodya prolifera (strain JEL478)</name>
    <name type="common">Monoblepharis prolifera</name>
    <dbReference type="NCBI Taxonomy" id="1344416"/>
    <lineage>
        <taxon>Eukaryota</taxon>
        <taxon>Fungi</taxon>
        <taxon>Fungi incertae sedis</taxon>
        <taxon>Chytridiomycota</taxon>
        <taxon>Chytridiomycota incertae sedis</taxon>
        <taxon>Monoblepharidomycetes</taxon>
        <taxon>Monoblepharidales</taxon>
        <taxon>Gonapodyaceae</taxon>
        <taxon>Gonapodya</taxon>
    </lineage>
</organism>